<dbReference type="AlphaFoldDB" id="A0A9N9D1K4"/>
<sequence length="53" mass="6061">MHQNLAIEESLGFKYLVLFKEEYREKAAEELGANPTDESYINALSPIQKKMDG</sequence>
<dbReference type="EMBL" id="CAJVQA010005500">
    <property type="protein sequence ID" value="CAG8621891.1"/>
    <property type="molecule type" value="Genomic_DNA"/>
</dbReference>
<evidence type="ECO:0000313" key="2">
    <source>
        <dbReference type="Proteomes" id="UP000789759"/>
    </source>
</evidence>
<proteinExistence type="predicted"/>
<gene>
    <name evidence="1" type="ORF">CPELLU_LOCUS7965</name>
</gene>
<evidence type="ECO:0000313" key="1">
    <source>
        <dbReference type="EMBL" id="CAG8621891.1"/>
    </source>
</evidence>
<reference evidence="1" key="1">
    <citation type="submission" date="2021-06" db="EMBL/GenBank/DDBJ databases">
        <authorList>
            <person name="Kallberg Y."/>
            <person name="Tangrot J."/>
            <person name="Rosling A."/>
        </authorList>
    </citation>
    <scope>NUCLEOTIDE SEQUENCE</scope>
    <source>
        <strain evidence="1">FL966</strain>
    </source>
</reference>
<comment type="caution">
    <text evidence="1">The sequence shown here is derived from an EMBL/GenBank/DDBJ whole genome shotgun (WGS) entry which is preliminary data.</text>
</comment>
<protein>
    <submittedName>
        <fullName evidence="1">16830_t:CDS:1</fullName>
    </submittedName>
</protein>
<organism evidence="1 2">
    <name type="scientific">Cetraspora pellucida</name>
    <dbReference type="NCBI Taxonomy" id="1433469"/>
    <lineage>
        <taxon>Eukaryota</taxon>
        <taxon>Fungi</taxon>
        <taxon>Fungi incertae sedis</taxon>
        <taxon>Mucoromycota</taxon>
        <taxon>Glomeromycotina</taxon>
        <taxon>Glomeromycetes</taxon>
        <taxon>Diversisporales</taxon>
        <taxon>Gigasporaceae</taxon>
        <taxon>Cetraspora</taxon>
    </lineage>
</organism>
<dbReference type="Proteomes" id="UP000789759">
    <property type="component" value="Unassembled WGS sequence"/>
</dbReference>
<name>A0A9N9D1K4_9GLOM</name>
<keyword evidence="2" id="KW-1185">Reference proteome</keyword>
<accession>A0A9N9D1K4</accession>